<organism evidence="1 2">
    <name type="scientific">Actinotalea lenta</name>
    <dbReference type="NCBI Taxonomy" id="3064654"/>
    <lineage>
        <taxon>Bacteria</taxon>
        <taxon>Bacillati</taxon>
        <taxon>Actinomycetota</taxon>
        <taxon>Actinomycetes</taxon>
        <taxon>Micrococcales</taxon>
        <taxon>Cellulomonadaceae</taxon>
        <taxon>Actinotalea</taxon>
    </lineage>
</organism>
<dbReference type="GO" id="GO:0016787">
    <property type="term" value="F:hydrolase activity"/>
    <property type="evidence" value="ECO:0007669"/>
    <property type="project" value="UniProtKB-KW"/>
</dbReference>
<dbReference type="PANTHER" id="PTHR48100">
    <property type="entry name" value="BROAD-SPECIFICITY PHOSPHATASE YOR283W-RELATED"/>
    <property type="match status" value="1"/>
</dbReference>
<dbReference type="Pfam" id="PF00300">
    <property type="entry name" value="His_Phos_1"/>
    <property type="match status" value="1"/>
</dbReference>
<comment type="caution">
    <text evidence="1">The sequence shown here is derived from an EMBL/GenBank/DDBJ whole genome shotgun (WGS) entry which is preliminary data.</text>
</comment>
<dbReference type="EC" id="3.1.3.-" evidence="1"/>
<dbReference type="InterPro" id="IPR029033">
    <property type="entry name" value="His_PPase_superfam"/>
</dbReference>
<dbReference type="SUPFAM" id="SSF53254">
    <property type="entry name" value="Phosphoglycerate mutase-like"/>
    <property type="match status" value="1"/>
</dbReference>
<name>A0ABT9DB68_9CELL</name>
<dbReference type="SMART" id="SM00855">
    <property type="entry name" value="PGAM"/>
    <property type="match status" value="1"/>
</dbReference>
<keyword evidence="1" id="KW-0378">Hydrolase</keyword>
<dbReference type="EMBL" id="JAUQYP010000001">
    <property type="protein sequence ID" value="MDO8108139.1"/>
    <property type="molecule type" value="Genomic_DNA"/>
</dbReference>
<evidence type="ECO:0000313" key="1">
    <source>
        <dbReference type="EMBL" id="MDO8108139.1"/>
    </source>
</evidence>
<gene>
    <name evidence="1" type="ORF">Q6348_13135</name>
</gene>
<reference evidence="1 2" key="1">
    <citation type="submission" date="2023-07" db="EMBL/GenBank/DDBJ databases">
        <title>Description of novel actinomycetes strains, isolated from tidal flat sediment.</title>
        <authorList>
            <person name="Lu C."/>
        </authorList>
    </citation>
    <scope>NUCLEOTIDE SEQUENCE [LARGE SCALE GENOMIC DNA]</scope>
    <source>
        <strain evidence="1 2">SYSU T00b441</strain>
    </source>
</reference>
<dbReference type="InterPro" id="IPR013078">
    <property type="entry name" value="His_Pase_superF_clade-1"/>
</dbReference>
<dbReference type="CDD" id="cd07067">
    <property type="entry name" value="HP_PGM_like"/>
    <property type="match status" value="1"/>
</dbReference>
<keyword evidence="2" id="KW-1185">Reference proteome</keyword>
<sequence>MTARAVVLWRHGRTAYNAEGRMQGGIDIPLDEVGTWQAVQGAQHLAQRHRPARIVASDLGRAMATAQALADLVGVPCETDVRLRERSFGDWEGRTANEIRERWPEEFAVWRSGGDPRRTGAETRAEVASRVAAAVEELATSMDPDTTLVVTSHGAAITLGIARLLGLDAGWRGIAGLHNAHWSLLRPSGRRPGAWYLESHNLGPAVAIDDWNSGVPGEVLPSSTADALRA</sequence>
<dbReference type="Gene3D" id="3.40.50.1240">
    <property type="entry name" value="Phosphoglycerate mutase-like"/>
    <property type="match status" value="1"/>
</dbReference>
<proteinExistence type="predicted"/>
<dbReference type="RefSeq" id="WP_304601727.1">
    <property type="nucleotide sequence ID" value="NZ_JAUQYO010000001.1"/>
</dbReference>
<dbReference type="Proteomes" id="UP001232536">
    <property type="component" value="Unassembled WGS sequence"/>
</dbReference>
<dbReference type="InterPro" id="IPR050275">
    <property type="entry name" value="PGM_Phosphatase"/>
</dbReference>
<evidence type="ECO:0000313" key="2">
    <source>
        <dbReference type="Proteomes" id="UP001232536"/>
    </source>
</evidence>
<accession>A0ABT9DB68</accession>
<protein>
    <submittedName>
        <fullName evidence="1">Histidine phosphatase family protein</fullName>
        <ecNumber evidence="1">3.1.3.-</ecNumber>
    </submittedName>
</protein>
<dbReference type="PANTHER" id="PTHR48100:SF62">
    <property type="entry name" value="GLUCOSYL-3-PHOSPHOGLYCERATE PHOSPHATASE"/>
    <property type="match status" value="1"/>
</dbReference>